<protein>
    <submittedName>
        <fullName evidence="2">Uncharacterized protein</fullName>
    </submittedName>
</protein>
<feature type="region of interest" description="Disordered" evidence="1">
    <location>
        <begin position="46"/>
        <end position="71"/>
    </location>
</feature>
<dbReference type="OrthoDB" id="288000at2"/>
<proteinExistence type="predicted"/>
<accession>M5TUE9</accession>
<sequence>MKCFQFVLALIVLSSIGCGDNSGTKSVYDEDEMAKYRQTPEELREGMIEAQKASRNRSKEMAKKMKEAAAE</sequence>
<keyword evidence="3" id="KW-1185">Reference proteome</keyword>
<evidence type="ECO:0000313" key="3">
    <source>
        <dbReference type="Proteomes" id="UP000011885"/>
    </source>
</evidence>
<dbReference type="PROSITE" id="PS51257">
    <property type="entry name" value="PROKAR_LIPOPROTEIN"/>
    <property type="match status" value="1"/>
</dbReference>
<dbReference type="RefSeq" id="WP_008686875.1">
    <property type="nucleotide sequence ID" value="NZ_ANOH01000405.1"/>
</dbReference>
<evidence type="ECO:0000313" key="2">
    <source>
        <dbReference type="EMBL" id="EMI52785.1"/>
    </source>
</evidence>
<dbReference type="Proteomes" id="UP000011885">
    <property type="component" value="Unassembled WGS sequence"/>
</dbReference>
<feature type="compositionally biased region" description="Basic and acidic residues" evidence="1">
    <location>
        <begin position="57"/>
        <end position="71"/>
    </location>
</feature>
<dbReference type="PATRIC" id="fig|1263870.3.peg.6116"/>
<dbReference type="AlphaFoldDB" id="M5TUE9"/>
<reference evidence="2 3" key="1">
    <citation type="journal article" date="2013" name="Mar. Genomics">
        <title>Expression of sulfatases in Rhodopirellula baltica and the diversity of sulfatases in the genus Rhodopirellula.</title>
        <authorList>
            <person name="Wegner C.E."/>
            <person name="Richter-Heitmann T."/>
            <person name="Klindworth A."/>
            <person name="Klockow C."/>
            <person name="Richter M."/>
            <person name="Achstetter T."/>
            <person name="Glockner F.O."/>
            <person name="Harder J."/>
        </authorList>
    </citation>
    <scope>NUCLEOTIDE SEQUENCE [LARGE SCALE GENOMIC DNA]</scope>
    <source>
        <strain evidence="2 3">SM41</strain>
    </source>
</reference>
<evidence type="ECO:0000256" key="1">
    <source>
        <dbReference type="SAM" id="MobiDB-lite"/>
    </source>
</evidence>
<dbReference type="EMBL" id="ANOH01000405">
    <property type="protein sequence ID" value="EMI52785.1"/>
    <property type="molecule type" value="Genomic_DNA"/>
</dbReference>
<name>M5TUE9_9BACT</name>
<gene>
    <name evidence="2" type="ORF">RSSM_05773</name>
</gene>
<comment type="caution">
    <text evidence="2">The sequence shown here is derived from an EMBL/GenBank/DDBJ whole genome shotgun (WGS) entry which is preliminary data.</text>
</comment>
<organism evidence="2 3">
    <name type="scientific">Rhodopirellula sallentina SM41</name>
    <dbReference type="NCBI Taxonomy" id="1263870"/>
    <lineage>
        <taxon>Bacteria</taxon>
        <taxon>Pseudomonadati</taxon>
        <taxon>Planctomycetota</taxon>
        <taxon>Planctomycetia</taxon>
        <taxon>Pirellulales</taxon>
        <taxon>Pirellulaceae</taxon>
        <taxon>Rhodopirellula</taxon>
    </lineage>
</organism>